<dbReference type="EMBL" id="REGN01014082">
    <property type="protein sequence ID" value="RMZ93088.1"/>
    <property type="molecule type" value="Genomic_DNA"/>
</dbReference>
<name>A0A3M7P207_BRAPC</name>
<comment type="caution">
    <text evidence="1">The sequence shown here is derived from an EMBL/GenBank/DDBJ whole genome shotgun (WGS) entry which is preliminary data.</text>
</comment>
<organism evidence="1 2">
    <name type="scientific">Brachionus plicatilis</name>
    <name type="common">Marine rotifer</name>
    <name type="synonym">Brachionus muelleri</name>
    <dbReference type="NCBI Taxonomy" id="10195"/>
    <lineage>
        <taxon>Eukaryota</taxon>
        <taxon>Metazoa</taxon>
        <taxon>Spiralia</taxon>
        <taxon>Gnathifera</taxon>
        <taxon>Rotifera</taxon>
        <taxon>Eurotatoria</taxon>
        <taxon>Monogononta</taxon>
        <taxon>Pseudotrocha</taxon>
        <taxon>Ploima</taxon>
        <taxon>Brachionidae</taxon>
        <taxon>Brachionus</taxon>
    </lineage>
</organism>
<accession>A0A3M7P207</accession>
<dbReference type="OrthoDB" id="272985at2759"/>
<sequence>MKTQSFISLTFFFISPDLEEFINSTILCHTNDDVDSINEIATSLLPDNSNNTLVMRSKLINV</sequence>
<gene>
    <name evidence="1" type="ORF">BpHYR1_043548</name>
</gene>
<reference evidence="1 2" key="1">
    <citation type="journal article" date="2018" name="Sci. Rep.">
        <title>Genomic signatures of local adaptation to the degree of environmental predictability in rotifers.</title>
        <authorList>
            <person name="Franch-Gras L."/>
            <person name="Hahn C."/>
            <person name="Garcia-Roger E.M."/>
            <person name="Carmona M.J."/>
            <person name="Serra M."/>
            <person name="Gomez A."/>
        </authorList>
    </citation>
    <scope>NUCLEOTIDE SEQUENCE [LARGE SCALE GENOMIC DNA]</scope>
    <source>
        <strain evidence="1">HYR1</strain>
    </source>
</reference>
<dbReference type="Proteomes" id="UP000276133">
    <property type="component" value="Unassembled WGS sequence"/>
</dbReference>
<proteinExistence type="predicted"/>
<protein>
    <submittedName>
        <fullName evidence="1">Uncharacterized protein</fullName>
    </submittedName>
</protein>
<evidence type="ECO:0000313" key="1">
    <source>
        <dbReference type="EMBL" id="RMZ93088.1"/>
    </source>
</evidence>
<evidence type="ECO:0000313" key="2">
    <source>
        <dbReference type="Proteomes" id="UP000276133"/>
    </source>
</evidence>
<dbReference type="AlphaFoldDB" id="A0A3M7P207"/>
<keyword evidence="2" id="KW-1185">Reference proteome</keyword>